<dbReference type="RefSeq" id="WP_157415740.1">
    <property type="nucleotide sequence ID" value="NZ_BAAAMK010000009.1"/>
</dbReference>
<accession>A0ABN2R346</accession>
<dbReference type="CDD" id="cd08995">
    <property type="entry name" value="GH32_EcAec43-like"/>
    <property type="match status" value="1"/>
</dbReference>
<sequence length="504" mass="55977">MNQRGFSQPNGAWIGDVIPWQEDGVFHLFYLHETRRTPKEGMPWRRLTTENLVDFTDAGMAIASGGPDADDFNIYTGSIVLAADGTHHAFYTGQNPTKVGDDGLALQLVMHATSVDGMDSWQRHPSHTFGATAGYETADWRDPFVFWDDEAQLWRMLITARHTDGPARRRGVIAQCTSTDLSTWEPAAPFWDPRRYIAHECPEVFKMGDWWYLVSSEFSDAFTTRYRMSRSLHGPWLTPEHDTIDGRAFYAAKSAERDGRRFFFGWIASREGATDDGAWQWAGTMSVLEAEQREDGTLAFHPPEELRETFSEAAFAQPGDAIASGTLLSAPDGYRDILTADDAPSSFRLRARLDIAEGTTEAGVLLRASADGDEGYVLRLEPKRGRLVFDRWPRRSTGTEQWQISGDVPFAVELERPCRLDAGVHELDVIVDGDLCVATVDNATVLSTRLYDRPSGRVGVFVGEGTVTVEEFSVFARESTEPAQPAASVTEIDTTDADLVAATT</sequence>
<dbReference type="InterPro" id="IPR013148">
    <property type="entry name" value="Glyco_hydro_32_N"/>
</dbReference>
<dbReference type="PANTHER" id="PTHR43101">
    <property type="entry name" value="BETA-FRUCTOSIDASE"/>
    <property type="match status" value="1"/>
</dbReference>
<proteinExistence type="inferred from homology"/>
<dbReference type="EMBL" id="BAAAMK010000009">
    <property type="protein sequence ID" value="GAA1962770.1"/>
    <property type="molecule type" value="Genomic_DNA"/>
</dbReference>
<dbReference type="Pfam" id="PF08244">
    <property type="entry name" value="Glyco_hydro_32C"/>
    <property type="match status" value="1"/>
</dbReference>
<evidence type="ECO:0000259" key="6">
    <source>
        <dbReference type="Pfam" id="PF00251"/>
    </source>
</evidence>
<evidence type="ECO:0000256" key="1">
    <source>
        <dbReference type="ARBA" id="ARBA00009902"/>
    </source>
</evidence>
<dbReference type="Proteomes" id="UP001499954">
    <property type="component" value="Unassembled WGS sequence"/>
</dbReference>
<dbReference type="PANTHER" id="PTHR43101:SF1">
    <property type="entry name" value="BETA-FRUCTOSIDASE"/>
    <property type="match status" value="1"/>
</dbReference>
<dbReference type="EC" id="3.2.1.26" evidence="2"/>
<dbReference type="SMART" id="SM00640">
    <property type="entry name" value="Glyco_32"/>
    <property type="match status" value="1"/>
</dbReference>
<evidence type="ECO:0000313" key="8">
    <source>
        <dbReference type="EMBL" id="GAA1962770.1"/>
    </source>
</evidence>
<evidence type="ECO:0000256" key="2">
    <source>
        <dbReference type="ARBA" id="ARBA00012758"/>
    </source>
</evidence>
<dbReference type="SUPFAM" id="SSF75005">
    <property type="entry name" value="Arabinanase/levansucrase/invertase"/>
    <property type="match status" value="1"/>
</dbReference>
<dbReference type="Gene3D" id="2.115.10.20">
    <property type="entry name" value="Glycosyl hydrolase domain, family 43"/>
    <property type="match status" value="1"/>
</dbReference>
<keyword evidence="4 5" id="KW-0326">Glycosidase</keyword>
<keyword evidence="3 5" id="KW-0378">Hydrolase</keyword>
<dbReference type="Gene3D" id="2.60.120.560">
    <property type="entry name" value="Exo-inulinase, domain 1"/>
    <property type="match status" value="1"/>
</dbReference>
<comment type="caution">
    <text evidence="8">The sequence shown here is derived from an EMBL/GenBank/DDBJ whole genome shotgun (WGS) entry which is preliminary data.</text>
</comment>
<gene>
    <name evidence="8" type="ORF">GCM10009717_31930</name>
</gene>
<name>A0ABN2R346_9MICO</name>
<organism evidence="8 9">
    <name type="scientific">Agromyces allii</name>
    <dbReference type="NCBI Taxonomy" id="393607"/>
    <lineage>
        <taxon>Bacteria</taxon>
        <taxon>Bacillati</taxon>
        <taxon>Actinomycetota</taxon>
        <taxon>Actinomycetes</taxon>
        <taxon>Micrococcales</taxon>
        <taxon>Microbacteriaceae</taxon>
        <taxon>Agromyces</taxon>
    </lineage>
</organism>
<dbReference type="InterPro" id="IPR051214">
    <property type="entry name" value="GH32_Enzymes"/>
</dbReference>
<protein>
    <recommendedName>
        <fullName evidence="2">beta-fructofuranosidase</fullName>
        <ecNumber evidence="2">3.2.1.26</ecNumber>
    </recommendedName>
</protein>
<comment type="similarity">
    <text evidence="1 5">Belongs to the glycosyl hydrolase 32 family.</text>
</comment>
<dbReference type="InterPro" id="IPR001362">
    <property type="entry name" value="Glyco_hydro_32"/>
</dbReference>
<dbReference type="InterPro" id="IPR013189">
    <property type="entry name" value="Glyco_hydro_32_C"/>
</dbReference>
<evidence type="ECO:0000256" key="4">
    <source>
        <dbReference type="ARBA" id="ARBA00023295"/>
    </source>
</evidence>
<evidence type="ECO:0000313" key="9">
    <source>
        <dbReference type="Proteomes" id="UP001499954"/>
    </source>
</evidence>
<keyword evidence="9" id="KW-1185">Reference proteome</keyword>
<reference evidence="8 9" key="1">
    <citation type="journal article" date="2019" name="Int. J. Syst. Evol. Microbiol.">
        <title>The Global Catalogue of Microorganisms (GCM) 10K type strain sequencing project: providing services to taxonomists for standard genome sequencing and annotation.</title>
        <authorList>
            <consortium name="The Broad Institute Genomics Platform"/>
            <consortium name="The Broad Institute Genome Sequencing Center for Infectious Disease"/>
            <person name="Wu L."/>
            <person name="Ma J."/>
        </authorList>
    </citation>
    <scope>NUCLEOTIDE SEQUENCE [LARGE SCALE GENOMIC DNA]</scope>
    <source>
        <strain evidence="8 9">JCM 13584</strain>
    </source>
</reference>
<evidence type="ECO:0000259" key="7">
    <source>
        <dbReference type="Pfam" id="PF08244"/>
    </source>
</evidence>
<dbReference type="Pfam" id="PF00251">
    <property type="entry name" value="Glyco_hydro_32N"/>
    <property type="match status" value="1"/>
</dbReference>
<feature type="domain" description="Glycosyl hydrolase family 32 C-terminal" evidence="7">
    <location>
        <begin position="343"/>
        <end position="474"/>
    </location>
</feature>
<evidence type="ECO:0000256" key="3">
    <source>
        <dbReference type="ARBA" id="ARBA00022801"/>
    </source>
</evidence>
<feature type="domain" description="Glycosyl hydrolase family 32 N-terminal" evidence="6">
    <location>
        <begin position="8"/>
        <end position="289"/>
    </location>
</feature>
<dbReference type="InterPro" id="IPR023296">
    <property type="entry name" value="Glyco_hydro_beta-prop_sf"/>
</dbReference>
<evidence type="ECO:0000256" key="5">
    <source>
        <dbReference type="RuleBase" id="RU362110"/>
    </source>
</evidence>